<dbReference type="RefSeq" id="WP_098866554.1">
    <property type="nucleotide sequence ID" value="NZ_NUFN01000007.1"/>
</dbReference>
<dbReference type="GO" id="GO:0003677">
    <property type="term" value="F:DNA binding"/>
    <property type="evidence" value="ECO:0007669"/>
    <property type="project" value="InterPro"/>
</dbReference>
<reference evidence="1 2" key="1">
    <citation type="submission" date="2017-09" db="EMBL/GenBank/DDBJ databases">
        <title>Large-scale bioinformatics analysis of Bacillus genomes uncovers conserved roles of natural products in bacterial physiology.</title>
        <authorList>
            <consortium name="Agbiome Team Llc"/>
            <person name="Bleich R.M."/>
            <person name="Grubbs K.J."/>
            <person name="Santa Maria K.C."/>
            <person name="Allen S.E."/>
            <person name="Farag S."/>
            <person name="Shank E.A."/>
            <person name="Bowers A."/>
        </authorList>
    </citation>
    <scope>NUCLEOTIDE SEQUENCE [LARGE SCALE GENOMIC DNA]</scope>
    <source>
        <strain evidence="1 2">AFS058004</strain>
    </source>
</reference>
<evidence type="ECO:0000313" key="2">
    <source>
        <dbReference type="Proteomes" id="UP000222944"/>
    </source>
</evidence>
<protein>
    <submittedName>
        <fullName evidence="1">Uncharacterized protein</fullName>
    </submittedName>
</protein>
<comment type="caution">
    <text evidence="1">The sequence shown here is derived from an EMBL/GenBank/DDBJ whole genome shotgun (WGS) entry which is preliminary data.</text>
</comment>
<dbReference type="EMBL" id="NUFN01000007">
    <property type="protein sequence ID" value="PGH85796.1"/>
    <property type="molecule type" value="Genomic_DNA"/>
</dbReference>
<dbReference type="SUPFAM" id="SSF47413">
    <property type="entry name" value="lambda repressor-like DNA-binding domains"/>
    <property type="match status" value="1"/>
</dbReference>
<accession>A0A9X7C273</accession>
<evidence type="ECO:0000313" key="1">
    <source>
        <dbReference type="EMBL" id="PGH85796.1"/>
    </source>
</evidence>
<name>A0A9X7C273_BACTU</name>
<dbReference type="AlphaFoldDB" id="A0A9X7C273"/>
<dbReference type="Proteomes" id="UP000222944">
    <property type="component" value="Unassembled WGS sequence"/>
</dbReference>
<sequence>MFEFNRKLIVAMRAEKEISVSTMAQTLGYVNGDYTYHRFELGQVELPITRSGLIAYTLGCRVRDLFMPTCKQVNKIEEKP</sequence>
<dbReference type="InterPro" id="IPR010982">
    <property type="entry name" value="Lambda_DNA-bd_dom_sf"/>
</dbReference>
<organism evidence="1 2">
    <name type="scientific">Bacillus thuringiensis</name>
    <dbReference type="NCBI Taxonomy" id="1428"/>
    <lineage>
        <taxon>Bacteria</taxon>
        <taxon>Bacillati</taxon>
        <taxon>Bacillota</taxon>
        <taxon>Bacilli</taxon>
        <taxon>Bacillales</taxon>
        <taxon>Bacillaceae</taxon>
        <taxon>Bacillus</taxon>
        <taxon>Bacillus cereus group</taxon>
    </lineage>
</organism>
<proteinExistence type="predicted"/>
<gene>
    <name evidence="1" type="ORF">CN899_08140</name>
</gene>